<evidence type="ECO:0000259" key="7">
    <source>
        <dbReference type="Pfam" id="PF02016"/>
    </source>
</evidence>
<evidence type="ECO:0000256" key="2">
    <source>
        <dbReference type="ARBA" id="ARBA00022645"/>
    </source>
</evidence>
<dbReference type="Pfam" id="PF17676">
    <property type="entry name" value="Peptidase_S66C"/>
    <property type="match status" value="1"/>
</dbReference>
<dbReference type="InterPro" id="IPR003507">
    <property type="entry name" value="S66_fam"/>
</dbReference>
<organism evidence="9 10">
    <name type="scientific">Pseudolycoriella hygida</name>
    <dbReference type="NCBI Taxonomy" id="35572"/>
    <lineage>
        <taxon>Eukaryota</taxon>
        <taxon>Metazoa</taxon>
        <taxon>Ecdysozoa</taxon>
        <taxon>Arthropoda</taxon>
        <taxon>Hexapoda</taxon>
        <taxon>Insecta</taxon>
        <taxon>Pterygota</taxon>
        <taxon>Neoptera</taxon>
        <taxon>Endopterygota</taxon>
        <taxon>Diptera</taxon>
        <taxon>Nematocera</taxon>
        <taxon>Sciaroidea</taxon>
        <taxon>Sciaridae</taxon>
        <taxon>Pseudolycoriella</taxon>
    </lineage>
</organism>
<evidence type="ECO:0000313" key="9">
    <source>
        <dbReference type="EMBL" id="KAJ6645445.1"/>
    </source>
</evidence>
<evidence type="ECO:0000256" key="5">
    <source>
        <dbReference type="ARBA" id="ARBA00022825"/>
    </source>
</evidence>
<keyword evidence="5" id="KW-0720">Serine protease</keyword>
<sequence>MTKTFAIVKFVLLITSSFLGFVCSSDETFNVSLGDIVKIVAPASKSSDSALPLIKNYIESLGLVANISDNIYSTVDPFYSNTDEFRANDLISALVDDNVKVIWCVRGGTGSIRLVPFLEEKLPPVLTHKIFIGYSDITVLHLYLQSKYGWQTIQGPMADAISTGRYDLTSESVVSLEALIFETQDRICLNATKLNSRINVTRIESKVVGGNAALVEASIGTLWQVNTKGRIFFLEDVGEAAYSIERSLDHMKQAGIFNDVDAVIFGDFTETNDELMTVVFDRFAEWASFPVFRVTGMGHGPVNLPLPFLTPSYINSIDGVTYEFCVDNIQNQKTTSVISGQANRNLSGLLAAILTGCYLLINKF</sequence>
<evidence type="ECO:0000256" key="1">
    <source>
        <dbReference type="ARBA" id="ARBA00010233"/>
    </source>
</evidence>
<dbReference type="Gene3D" id="3.40.50.10740">
    <property type="entry name" value="Class I glutamine amidotransferase-like"/>
    <property type="match status" value="1"/>
</dbReference>
<feature type="chain" id="PRO_5040414635" evidence="6">
    <location>
        <begin position="25"/>
        <end position="364"/>
    </location>
</feature>
<keyword evidence="2 9" id="KW-0121">Carboxypeptidase</keyword>
<evidence type="ECO:0000256" key="3">
    <source>
        <dbReference type="ARBA" id="ARBA00022670"/>
    </source>
</evidence>
<dbReference type="GO" id="GO:0004180">
    <property type="term" value="F:carboxypeptidase activity"/>
    <property type="evidence" value="ECO:0007669"/>
    <property type="project" value="UniProtKB-KW"/>
</dbReference>
<feature type="signal peptide" evidence="6">
    <location>
        <begin position="1"/>
        <end position="24"/>
    </location>
</feature>
<evidence type="ECO:0000259" key="8">
    <source>
        <dbReference type="Pfam" id="PF17676"/>
    </source>
</evidence>
<dbReference type="GO" id="GO:0006508">
    <property type="term" value="P:proteolysis"/>
    <property type="evidence" value="ECO:0007669"/>
    <property type="project" value="UniProtKB-KW"/>
</dbReference>
<evidence type="ECO:0000256" key="6">
    <source>
        <dbReference type="SAM" id="SignalP"/>
    </source>
</evidence>
<dbReference type="InterPro" id="IPR029062">
    <property type="entry name" value="Class_I_gatase-like"/>
</dbReference>
<dbReference type="InterPro" id="IPR040921">
    <property type="entry name" value="Peptidase_S66C"/>
</dbReference>
<dbReference type="OrthoDB" id="8114556at2759"/>
<dbReference type="InterPro" id="IPR027478">
    <property type="entry name" value="LdcA_N"/>
</dbReference>
<evidence type="ECO:0000313" key="10">
    <source>
        <dbReference type="Proteomes" id="UP001151699"/>
    </source>
</evidence>
<dbReference type="SUPFAM" id="SSF141986">
    <property type="entry name" value="LD-carboxypeptidase A C-terminal domain-like"/>
    <property type="match status" value="1"/>
</dbReference>
<keyword evidence="4" id="KW-0378">Hydrolase</keyword>
<dbReference type="PANTHER" id="PTHR30237:SF2">
    <property type="entry name" value="MUREIN TETRAPEPTIDE CARBOXYPEPTIDASE"/>
    <property type="match status" value="1"/>
</dbReference>
<comment type="caution">
    <text evidence="9">The sequence shown here is derived from an EMBL/GenBank/DDBJ whole genome shotgun (WGS) entry which is preliminary data.</text>
</comment>
<dbReference type="InterPro" id="IPR027461">
    <property type="entry name" value="Carboxypeptidase_A_C_sf"/>
</dbReference>
<dbReference type="CDD" id="cd07025">
    <property type="entry name" value="Peptidase_S66"/>
    <property type="match status" value="1"/>
</dbReference>
<protein>
    <submittedName>
        <fullName evidence="9">Carboxypeptidase</fullName>
    </submittedName>
</protein>
<name>A0A9Q0S6S5_9DIPT</name>
<dbReference type="InterPro" id="IPR040449">
    <property type="entry name" value="Peptidase_S66_N"/>
</dbReference>
<dbReference type="SUPFAM" id="SSF52317">
    <property type="entry name" value="Class I glutamine amidotransferase-like"/>
    <property type="match status" value="1"/>
</dbReference>
<evidence type="ECO:0000256" key="4">
    <source>
        <dbReference type="ARBA" id="ARBA00022801"/>
    </source>
</evidence>
<feature type="domain" description="LD-carboxypeptidase C-terminal" evidence="8">
    <location>
        <begin position="205"/>
        <end position="308"/>
    </location>
</feature>
<dbReference type="Pfam" id="PF02016">
    <property type="entry name" value="Peptidase_S66"/>
    <property type="match status" value="1"/>
</dbReference>
<keyword evidence="3" id="KW-0645">Protease</keyword>
<feature type="domain" description="LD-carboxypeptidase N-terminal" evidence="7">
    <location>
        <begin position="37"/>
        <end position="155"/>
    </location>
</feature>
<dbReference type="Gene3D" id="3.50.30.60">
    <property type="entry name" value="LD-carboxypeptidase A C-terminal domain-like"/>
    <property type="match status" value="1"/>
</dbReference>
<dbReference type="GO" id="GO:0008236">
    <property type="term" value="F:serine-type peptidase activity"/>
    <property type="evidence" value="ECO:0007669"/>
    <property type="project" value="UniProtKB-KW"/>
</dbReference>
<keyword evidence="6" id="KW-0732">Signal</keyword>
<proteinExistence type="inferred from homology"/>
<dbReference type="AlphaFoldDB" id="A0A9Q0S6S5"/>
<reference evidence="9" key="1">
    <citation type="submission" date="2022-07" db="EMBL/GenBank/DDBJ databases">
        <authorList>
            <person name="Trinca V."/>
            <person name="Uliana J.V.C."/>
            <person name="Torres T.T."/>
            <person name="Ward R.J."/>
            <person name="Monesi N."/>
        </authorList>
    </citation>
    <scope>NUCLEOTIDE SEQUENCE</scope>
    <source>
        <strain evidence="9">HSMRA1968</strain>
        <tissue evidence="9">Whole embryos</tissue>
    </source>
</reference>
<comment type="similarity">
    <text evidence="1">Belongs to the peptidase S66 family.</text>
</comment>
<dbReference type="PANTHER" id="PTHR30237">
    <property type="entry name" value="MURAMOYLTETRAPEPTIDE CARBOXYPEPTIDASE"/>
    <property type="match status" value="1"/>
</dbReference>
<gene>
    <name evidence="9" type="ORF">Bhyg_00651</name>
</gene>
<keyword evidence="10" id="KW-1185">Reference proteome</keyword>
<dbReference type="EMBL" id="WJQU01000001">
    <property type="protein sequence ID" value="KAJ6645445.1"/>
    <property type="molecule type" value="Genomic_DNA"/>
</dbReference>
<dbReference type="Proteomes" id="UP001151699">
    <property type="component" value="Chromosome A"/>
</dbReference>
<accession>A0A9Q0S6S5</accession>